<evidence type="ECO:0000313" key="3">
    <source>
        <dbReference type="Proteomes" id="UP000266385"/>
    </source>
</evidence>
<sequence>MNADSRESVATRMRGRVKEVVLAAAERSDMDAAEFLRRGLWLIMRFPSLIELTNADEEDYQKTLGGSRWHKENTDKSPEM</sequence>
<proteinExistence type="predicted"/>
<name>A0A399REG2_9PROT</name>
<evidence type="ECO:0000313" key="2">
    <source>
        <dbReference type="EMBL" id="RIJ28437.1"/>
    </source>
</evidence>
<gene>
    <name evidence="2" type="ORF">D1223_13715</name>
</gene>
<dbReference type="AlphaFoldDB" id="A0A399REG2"/>
<dbReference type="EMBL" id="QWFX01000013">
    <property type="protein sequence ID" value="RIJ28437.1"/>
    <property type="molecule type" value="Genomic_DNA"/>
</dbReference>
<dbReference type="Proteomes" id="UP000266385">
    <property type="component" value="Unassembled WGS sequence"/>
</dbReference>
<accession>A0A399REG2</accession>
<organism evidence="2 3">
    <name type="scientific">Henriciella mobilis</name>
    <dbReference type="NCBI Taxonomy" id="2305467"/>
    <lineage>
        <taxon>Bacteria</taxon>
        <taxon>Pseudomonadati</taxon>
        <taxon>Pseudomonadota</taxon>
        <taxon>Alphaproteobacteria</taxon>
        <taxon>Hyphomonadales</taxon>
        <taxon>Hyphomonadaceae</taxon>
        <taxon>Henriciella</taxon>
    </lineage>
</organism>
<keyword evidence="3" id="KW-1185">Reference proteome</keyword>
<feature type="compositionally biased region" description="Basic and acidic residues" evidence="1">
    <location>
        <begin position="69"/>
        <end position="80"/>
    </location>
</feature>
<reference evidence="2 3" key="1">
    <citation type="submission" date="2018-08" db="EMBL/GenBank/DDBJ databases">
        <title>Henriciella mobilis sp. nov., isolated from seawater.</title>
        <authorList>
            <person name="Cheng H."/>
            <person name="Wu Y.-H."/>
            <person name="Xu X.-W."/>
            <person name="Guo L.-L."/>
        </authorList>
    </citation>
    <scope>NUCLEOTIDE SEQUENCE [LARGE SCALE GENOMIC DNA]</scope>
    <source>
        <strain evidence="2 3">JN25</strain>
    </source>
</reference>
<comment type="caution">
    <text evidence="2">The sequence shown here is derived from an EMBL/GenBank/DDBJ whole genome shotgun (WGS) entry which is preliminary data.</text>
</comment>
<feature type="region of interest" description="Disordered" evidence="1">
    <location>
        <begin position="61"/>
        <end position="80"/>
    </location>
</feature>
<protein>
    <submittedName>
        <fullName evidence="2">Uncharacterized protein</fullName>
    </submittedName>
</protein>
<evidence type="ECO:0000256" key="1">
    <source>
        <dbReference type="SAM" id="MobiDB-lite"/>
    </source>
</evidence>